<dbReference type="Proteomes" id="UP001596045">
    <property type="component" value="Unassembled WGS sequence"/>
</dbReference>
<dbReference type="EMBL" id="JBHSMT010000023">
    <property type="protein sequence ID" value="MFC5474727.1"/>
    <property type="molecule type" value="Genomic_DNA"/>
</dbReference>
<sequence>MNESIIGEFEFISQKIVTACSDPTFGEDQLEPLYVEFLEFLKNNAECRQELIELIVGIMQKYRTARETKGRLLPGTAISYAMHELRWPEVLTFANSENKEFYSQRMATVMAHIIDAYSDDWEDRIFYQRFS</sequence>
<accession>A0ABW0MCN9</accession>
<evidence type="ECO:0000313" key="2">
    <source>
        <dbReference type="Proteomes" id="UP001596045"/>
    </source>
</evidence>
<name>A0ABW0MCN9_9BURK</name>
<reference evidence="2" key="1">
    <citation type="journal article" date="2019" name="Int. J. Syst. Evol. Microbiol.">
        <title>The Global Catalogue of Microorganisms (GCM) 10K type strain sequencing project: providing services to taxonomists for standard genome sequencing and annotation.</title>
        <authorList>
            <consortium name="The Broad Institute Genomics Platform"/>
            <consortium name="The Broad Institute Genome Sequencing Center for Infectious Disease"/>
            <person name="Wu L."/>
            <person name="Ma J."/>
        </authorList>
    </citation>
    <scope>NUCLEOTIDE SEQUENCE [LARGE SCALE GENOMIC DNA]</scope>
    <source>
        <strain evidence="2">JCM 17066</strain>
    </source>
</reference>
<dbReference type="RefSeq" id="WP_378997837.1">
    <property type="nucleotide sequence ID" value="NZ_JBHSMT010000023.1"/>
</dbReference>
<evidence type="ECO:0000313" key="1">
    <source>
        <dbReference type="EMBL" id="MFC5474727.1"/>
    </source>
</evidence>
<protein>
    <submittedName>
        <fullName evidence="1">Uncharacterized protein</fullName>
    </submittedName>
</protein>
<gene>
    <name evidence="1" type="ORF">ACFPM8_12255</name>
</gene>
<proteinExistence type="predicted"/>
<keyword evidence="2" id="KW-1185">Reference proteome</keyword>
<comment type="caution">
    <text evidence="1">The sequence shown here is derived from an EMBL/GenBank/DDBJ whole genome shotgun (WGS) entry which is preliminary data.</text>
</comment>
<organism evidence="1 2">
    <name type="scientific">Paraherbaspirillum soli</name>
    <dbReference type="NCBI Taxonomy" id="631222"/>
    <lineage>
        <taxon>Bacteria</taxon>
        <taxon>Pseudomonadati</taxon>
        <taxon>Pseudomonadota</taxon>
        <taxon>Betaproteobacteria</taxon>
        <taxon>Burkholderiales</taxon>
        <taxon>Oxalobacteraceae</taxon>
        <taxon>Paraherbaspirillum</taxon>
    </lineage>
</organism>